<feature type="transmembrane region" description="Helical" evidence="9">
    <location>
        <begin position="372"/>
        <end position="392"/>
    </location>
</feature>
<evidence type="ECO:0000313" key="12">
    <source>
        <dbReference type="EMBL" id="MFD2417653.1"/>
    </source>
</evidence>
<dbReference type="PANTHER" id="PTHR33908">
    <property type="entry name" value="MANNOSYLTRANSFERASE YKCB-RELATED"/>
    <property type="match status" value="1"/>
</dbReference>
<comment type="subcellular location">
    <subcellularLocation>
        <location evidence="1">Cell membrane</location>
        <topology evidence="1">Multi-pass membrane protein</topology>
    </subcellularLocation>
</comment>
<dbReference type="InterPro" id="IPR050297">
    <property type="entry name" value="LipidA_mod_glycosyltrf_83"/>
</dbReference>
<keyword evidence="13" id="KW-1185">Reference proteome</keyword>
<keyword evidence="4 12" id="KW-0808">Transferase</keyword>
<evidence type="ECO:0000256" key="8">
    <source>
        <dbReference type="SAM" id="MobiDB-lite"/>
    </source>
</evidence>
<feature type="domain" description="Glycosyltransferase RgtA/B/C/D-like" evidence="10">
    <location>
        <begin position="86"/>
        <end position="241"/>
    </location>
</feature>
<name>A0ABW5FRJ7_9PSEU</name>
<evidence type="ECO:0000256" key="6">
    <source>
        <dbReference type="ARBA" id="ARBA00022989"/>
    </source>
</evidence>
<feature type="transmembrane region" description="Helical" evidence="9">
    <location>
        <begin position="28"/>
        <end position="46"/>
    </location>
</feature>
<dbReference type="PANTHER" id="PTHR33908:SF3">
    <property type="entry name" value="UNDECAPRENYL PHOSPHATE-ALPHA-4-AMINO-4-DEOXY-L-ARABINOSE ARABINOSYL TRANSFERASE"/>
    <property type="match status" value="1"/>
</dbReference>
<evidence type="ECO:0000256" key="7">
    <source>
        <dbReference type="ARBA" id="ARBA00023136"/>
    </source>
</evidence>
<feature type="transmembrane region" description="Helical" evidence="9">
    <location>
        <begin position="398"/>
        <end position="418"/>
    </location>
</feature>
<feature type="transmembrane region" description="Helical" evidence="9">
    <location>
        <begin position="101"/>
        <end position="128"/>
    </location>
</feature>
<evidence type="ECO:0000259" key="11">
    <source>
        <dbReference type="Pfam" id="PF24878"/>
    </source>
</evidence>
<organism evidence="12 13">
    <name type="scientific">Amycolatopsis pigmentata</name>
    <dbReference type="NCBI Taxonomy" id="450801"/>
    <lineage>
        <taxon>Bacteria</taxon>
        <taxon>Bacillati</taxon>
        <taxon>Actinomycetota</taxon>
        <taxon>Actinomycetes</taxon>
        <taxon>Pseudonocardiales</taxon>
        <taxon>Pseudonocardiaceae</taxon>
        <taxon>Amycolatopsis</taxon>
    </lineage>
</organism>
<comment type="caution">
    <text evidence="12">The sequence shown here is derived from an EMBL/GenBank/DDBJ whole genome shotgun (WGS) entry which is preliminary data.</text>
</comment>
<feature type="domain" description="Putative mannosyltransferase YkcA/B-like C-terminal" evidence="11">
    <location>
        <begin position="576"/>
        <end position="660"/>
    </location>
</feature>
<feature type="transmembrane region" description="Helical" evidence="9">
    <location>
        <begin position="134"/>
        <end position="154"/>
    </location>
</feature>
<feature type="transmembrane region" description="Helical" evidence="9">
    <location>
        <begin position="425"/>
        <end position="444"/>
    </location>
</feature>
<evidence type="ECO:0000256" key="2">
    <source>
        <dbReference type="ARBA" id="ARBA00022475"/>
    </source>
</evidence>
<evidence type="ECO:0000256" key="1">
    <source>
        <dbReference type="ARBA" id="ARBA00004651"/>
    </source>
</evidence>
<feature type="transmembrane region" description="Helical" evidence="9">
    <location>
        <begin position="161"/>
        <end position="178"/>
    </location>
</feature>
<keyword evidence="7 9" id="KW-0472">Membrane</keyword>
<dbReference type="Proteomes" id="UP001597417">
    <property type="component" value="Unassembled WGS sequence"/>
</dbReference>
<evidence type="ECO:0000256" key="4">
    <source>
        <dbReference type="ARBA" id="ARBA00022679"/>
    </source>
</evidence>
<keyword evidence="3 12" id="KW-0328">Glycosyltransferase</keyword>
<feature type="transmembrane region" description="Helical" evidence="9">
    <location>
        <begin position="229"/>
        <end position="251"/>
    </location>
</feature>
<evidence type="ECO:0000256" key="3">
    <source>
        <dbReference type="ARBA" id="ARBA00022676"/>
    </source>
</evidence>
<dbReference type="Pfam" id="PF13231">
    <property type="entry name" value="PMT_2"/>
    <property type="match status" value="1"/>
</dbReference>
<gene>
    <name evidence="12" type="ORF">ACFSXZ_15095</name>
</gene>
<reference evidence="13" key="1">
    <citation type="journal article" date="2019" name="Int. J. Syst. Evol. Microbiol.">
        <title>The Global Catalogue of Microorganisms (GCM) 10K type strain sequencing project: providing services to taxonomists for standard genome sequencing and annotation.</title>
        <authorList>
            <consortium name="The Broad Institute Genomics Platform"/>
            <consortium name="The Broad Institute Genome Sequencing Center for Infectious Disease"/>
            <person name="Wu L."/>
            <person name="Ma J."/>
        </authorList>
    </citation>
    <scope>NUCLEOTIDE SEQUENCE [LARGE SCALE GENOMIC DNA]</scope>
    <source>
        <strain evidence="13">CGMCC 4.7645</strain>
    </source>
</reference>
<evidence type="ECO:0000313" key="13">
    <source>
        <dbReference type="Proteomes" id="UP001597417"/>
    </source>
</evidence>
<dbReference type="InterPro" id="IPR056785">
    <property type="entry name" value="YkcA/B-like_C"/>
</dbReference>
<dbReference type="RefSeq" id="WP_378265581.1">
    <property type="nucleotide sequence ID" value="NZ_JBHUKR010000007.1"/>
</dbReference>
<feature type="region of interest" description="Disordered" evidence="8">
    <location>
        <begin position="1"/>
        <end position="25"/>
    </location>
</feature>
<dbReference type="Pfam" id="PF24878">
    <property type="entry name" value="YkcB_C"/>
    <property type="match status" value="1"/>
</dbReference>
<keyword evidence="2" id="KW-1003">Cell membrane</keyword>
<feature type="transmembrane region" description="Helical" evidence="9">
    <location>
        <begin position="456"/>
        <end position="475"/>
    </location>
</feature>
<dbReference type="InterPro" id="IPR038731">
    <property type="entry name" value="RgtA/B/C-like"/>
</dbReference>
<feature type="region of interest" description="Disordered" evidence="8">
    <location>
        <begin position="531"/>
        <end position="560"/>
    </location>
</feature>
<feature type="transmembrane region" description="Helical" evidence="9">
    <location>
        <begin position="343"/>
        <end position="360"/>
    </location>
</feature>
<keyword evidence="6 9" id="KW-1133">Transmembrane helix</keyword>
<evidence type="ECO:0000256" key="5">
    <source>
        <dbReference type="ARBA" id="ARBA00022692"/>
    </source>
</evidence>
<evidence type="ECO:0000256" key="9">
    <source>
        <dbReference type="SAM" id="Phobius"/>
    </source>
</evidence>
<accession>A0ABW5FRJ7</accession>
<evidence type="ECO:0000259" key="10">
    <source>
        <dbReference type="Pfam" id="PF13231"/>
    </source>
</evidence>
<feature type="compositionally biased region" description="Low complexity" evidence="8">
    <location>
        <begin position="13"/>
        <end position="23"/>
    </location>
</feature>
<keyword evidence="5 9" id="KW-0812">Transmembrane</keyword>
<feature type="transmembrane region" description="Helical" evidence="9">
    <location>
        <begin position="482"/>
        <end position="503"/>
    </location>
</feature>
<dbReference type="EMBL" id="JBHUKR010000007">
    <property type="protein sequence ID" value="MFD2417653.1"/>
    <property type="molecule type" value="Genomic_DNA"/>
</dbReference>
<dbReference type="EC" id="2.4.-.-" evidence="12"/>
<sequence length="682" mass="69200">MTTTFVPPVMSSGTGPTATPGTGERPRWVRPAVAVLLLATAGLYFWNLSASGYANDFYAMAVQAGTWDWKALFFGSLDPGNVVTVDKPPAAMWLMGLSARIFGFSSWSMLAPNALCGVGSVGLVYLTVRRTNGPAAGLLAGAVLALTPVAALMFKFNNPDALLVLLLTLGAYFTVRALEKAGTWWLVLAGTAIGFGFVAKMLQAFLVLPAFVLVYLVCAPAGLGKRLAQVCAAGAAVLVSAGWYVAVVALWPASSRPYIGGSTTNSALELALGYNGLGRIFGNRGGFGGGGPAAGREGAGRDIAREITGGGQPFGGGGPGGGAAFGGQSGLGRMFGQSFGTEVSWLLPAALIALVAGLWFTRSFPRTDRTRAGLLLWGGWTVVTAAVFSFMSGIVHPYYAVALAPGIAGLIGIGTVELWRGRRNYSARVVLALMAASAGVWGFILLDRTASWLPWLRYLILVLTALVVLGLLVGIDRIRRVGVVLAVTGIVTGMLATSAYAVATASIGHSGGTPVSGPAGAAARGPGGGGFGGTRGGGFGETRGGPGETRGGPGGLGGFGGFGGGQPNAQVLAKLRATGTKWSAAADGSMVAAGLALYSGKPVMAMGGFNGGDPAPTLDQFKEYVAKGEITYYVSGGRGGGFGGPGGRGDAQSIASWVASKYTAETVGGTTLYNLTKPLLPS</sequence>
<feature type="transmembrane region" description="Helical" evidence="9">
    <location>
        <begin position="184"/>
        <end position="217"/>
    </location>
</feature>
<dbReference type="GO" id="GO:0016757">
    <property type="term" value="F:glycosyltransferase activity"/>
    <property type="evidence" value="ECO:0007669"/>
    <property type="project" value="UniProtKB-KW"/>
</dbReference>
<proteinExistence type="predicted"/>
<protein>
    <submittedName>
        <fullName evidence="12">ArnT family glycosyltransferase</fullName>
        <ecNumber evidence="12">2.4.-.-</ecNumber>
    </submittedName>
</protein>